<evidence type="ECO:0000256" key="6">
    <source>
        <dbReference type="ARBA" id="ARBA00023014"/>
    </source>
</evidence>
<dbReference type="Gene3D" id="3.30.110.40">
    <property type="entry name" value="TusA-like domain"/>
    <property type="match status" value="1"/>
</dbReference>
<dbReference type="EMBL" id="JAFHKK010000011">
    <property type="protein sequence ID" value="MBN2964385.1"/>
    <property type="molecule type" value="Genomic_DNA"/>
</dbReference>
<evidence type="ECO:0000259" key="7">
    <source>
        <dbReference type="Pfam" id="PF01077"/>
    </source>
</evidence>
<keyword evidence="6" id="KW-0411">Iron-sulfur</keyword>
<dbReference type="InterPro" id="IPR036136">
    <property type="entry name" value="Nit/Sulf_reduc_fer-like_dom_sf"/>
</dbReference>
<dbReference type="InterPro" id="IPR051329">
    <property type="entry name" value="NIR_SIR_4Fe-4S"/>
</dbReference>
<name>A0ABS2WS08_9BACT</name>
<keyword evidence="11" id="KW-1185">Reference proteome</keyword>
<dbReference type="Gene3D" id="3.30.413.10">
    <property type="entry name" value="Sulfite Reductase Hemoprotein, domain 1"/>
    <property type="match status" value="2"/>
</dbReference>
<proteinExistence type="predicted"/>
<feature type="domain" description="Nitrite/Sulfite reductase ferredoxin-like" evidence="9">
    <location>
        <begin position="42"/>
        <end position="109"/>
    </location>
</feature>
<dbReference type="RefSeq" id="WP_205458937.1">
    <property type="nucleotide sequence ID" value="NZ_JAFHKK010000011.1"/>
</dbReference>
<reference evidence="10 11" key="2">
    <citation type="submission" date="2021-02" db="EMBL/GenBank/DDBJ databases">
        <title>Sulfurospirillum tamanensis sp. nov.</title>
        <authorList>
            <person name="Frolova A."/>
            <person name="Merkel A."/>
            <person name="Slobodkin A."/>
        </authorList>
    </citation>
    <scope>NUCLEOTIDE SEQUENCE [LARGE SCALE GENOMIC DNA]</scope>
    <source>
        <strain evidence="10 11">T05b</strain>
    </source>
</reference>
<evidence type="ECO:0000259" key="9">
    <source>
        <dbReference type="Pfam" id="PF03460"/>
    </source>
</evidence>
<dbReference type="PANTHER" id="PTHR32439:SF9">
    <property type="entry name" value="BLR3264 PROTEIN"/>
    <property type="match status" value="1"/>
</dbReference>
<evidence type="ECO:0000259" key="8">
    <source>
        <dbReference type="Pfam" id="PF01206"/>
    </source>
</evidence>
<dbReference type="InterPro" id="IPR045854">
    <property type="entry name" value="NO2/SO3_Rdtase_4Fe4S_sf"/>
</dbReference>
<reference evidence="11" key="1">
    <citation type="submission" date="2021-02" db="EMBL/GenBank/DDBJ databases">
        <title>Sulfurospirillum tamanensis sp. nov.</title>
        <authorList>
            <person name="Merkel A.Y."/>
        </authorList>
    </citation>
    <scope>NUCLEOTIDE SEQUENCE [LARGE SCALE GENOMIC DNA]</scope>
    <source>
        <strain evidence="11">T05b</strain>
    </source>
</reference>
<evidence type="ECO:0000313" key="10">
    <source>
        <dbReference type="EMBL" id="MBN2964385.1"/>
    </source>
</evidence>
<sequence>MSHFPHQIHEDFARFKEQHAAYLRGDLDALAFKTMRVPFGVYEQREADTYMVRIKLPGGKITPAQLRQVALLAKEYAHEHLHITTRGGVQLHNVNITSIIDIMSALHEVGLTGRGGGGNTVRNITADPLAGIAQDEAFDLSLHVKALSEKILASTDSYNLPRKYKIAFSSSEADRAHATISDVGFIAKVKDGQCGFALYVAGGMGAKSRLGSLFAEFIPEKEIHLYTQAIKQVFDRHGNRKNKHAARLRFLIEELGEESFRAHVEEELANVKAKGGWEIDLVSSPSVPEKLIPFTPPASHEAWWNRYVFSQKQAGLFGCKVPIYLGDIHFEHALKFADALEAIGEDVVRFNSDQNLYVRNLTPEQLLNLHEVITLLSPDSKLPTLFGDMVACTGAATCQLGIARPRGAVEAIHERLAGVQERYGELDGFKIHLSGCPNSCGKHLVADLGFFGKVARNEGYSYPAYNVVAGGSITGLGSAFAIKCGSVAAFFVPAFVEAVLEEWRKHVKQHASFHAWVTQAGGAKILETILEQFQEVPSFKKDKNPYFDYNCEELFSLKGRGTGECSAGMYDLIESDKKALQTALKEGSTDYKNIRFLSARMLLVTRGEDARDEVRALELFKKHFIETTLLNAYFGTLLEGEADERAVELAEEVLKLYERMDHTFHFAGAKTAQAPNVAEAPKAAFSAVLEKDYRGVACPMNFVKTKNDLSKMQKGEVLEILLDDGAPIDNVPRSVQSEGHKVEILGKEGEAWRVRIIKA</sequence>
<dbReference type="Proteomes" id="UP000703590">
    <property type="component" value="Unassembled WGS sequence"/>
</dbReference>
<comment type="caution">
    <text evidence="10">The sequence shown here is derived from an EMBL/GenBank/DDBJ whole genome shotgun (WGS) entry which is preliminary data.</text>
</comment>
<dbReference type="PROSITE" id="PS00365">
    <property type="entry name" value="NIR_SIR"/>
    <property type="match status" value="1"/>
</dbReference>
<keyword evidence="5" id="KW-0408">Iron</keyword>
<evidence type="ECO:0000256" key="4">
    <source>
        <dbReference type="ARBA" id="ARBA00023002"/>
    </source>
</evidence>
<dbReference type="Pfam" id="PF01077">
    <property type="entry name" value="NIR_SIR"/>
    <property type="match status" value="2"/>
</dbReference>
<keyword evidence="4" id="KW-0560">Oxidoreductase</keyword>
<dbReference type="Pfam" id="PF01206">
    <property type="entry name" value="TusA"/>
    <property type="match status" value="1"/>
</dbReference>
<feature type="domain" description="Nitrite/sulphite reductase 4Fe-4S" evidence="7">
    <location>
        <begin position="118"/>
        <end position="270"/>
    </location>
</feature>
<dbReference type="InterPro" id="IPR001455">
    <property type="entry name" value="TusA-like"/>
</dbReference>
<dbReference type="PANTHER" id="PTHR32439">
    <property type="entry name" value="FERREDOXIN--NITRITE REDUCTASE, CHLOROPLASTIC"/>
    <property type="match status" value="1"/>
</dbReference>
<feature type="domain" description="Nitrite/sulphite reductase 4Fe-4S" evidence="7">
    <location>
        <begin position="389"/>
        <end position="534"/>
    </location>
</feature>
<feature type="domain" description="UPF0033" evidence="8">
    <location>
        <begin position="692"/>
        <end position="758"/>
    </location>
</feature>
<reference evidence="10 11" key="3">
    <citation type="submission" date="2021-02" db="EMBL/GenBank/DDBJ databases">
        <authorList>
            <person name="Merkel A.Y."/>
        </authorList>
    </citation>
    <scope>NUCLEOTIDE SEQUENCE [LARGE SCALE GENOMIC DNA]</scope>
    <source>
        <strain evidence="10 11">T05b</strain>
    </source>
</reference>
<keyword evidence="3" id="KW-0479">Metal-binding</keyword>
<dbReference type="CDD" id="cd00291">
    <property type="entry name" value="SirA_YedF_YeeD"/>
    <property type="match status" value="1"/>
</dbReference>
<dbReference type="InterPro" id="IPR006066">
    <property type="entry name" value="NO2/SO3_Rdtase_FeS/sirohaem_BS"/>
</dbReference>
<dbReference type="SUPFAM" id="SSF55124">
    <property type="entry name" value="Nitrite/Sulfite reductase N-terminal domain-like"/>
    <property type="match status" value="2"/>
</dbReference>
<dbReference type="InterPro" id="IPR006067">
    <property type="entry name" value="NO2/SO3_Rdtase_4Fe4S_dom"/>
</dbReference>
<gene>
    <name evidence="10" type="ORF">JWV37_06305</name>
</gene>
<evidence type="ECO:0000256" key="2">
    <source>
        <dbReference type="ARBA" id="ARBA00022617"/>
    </source>
</evidence>
<keyword evidence="1" id="KW-0004">4Fe-4S</keyword>
<protein>
    <submittedName>
        <fullName evidence="10">Sulfurtransferase TusA family protein</fullName>
    </submittedName>
</protein>
<dbReference type="Pfam" id="PF03460">
    <property type="entry name" value="NIR_SIR_ferr"/>
    <property type="match status" value="1"/>
</dbReference>
<evidence type="ECO:0000256" key="3">
    <source>
        <dbReference type="ARBA" id="ARBA00022723"/>
    </source>
</evidence>
<dbReference type="PRINTS" id="PR00397">
    <property type="entry name" value="SIROHAEM"/>
</dbReference>
<accession>A0ABS2WS08</accession>
<dbReference type="InterPro" id="IPR036868">
    <property type="entry name" value="TusA-like_sf"/>
</dbReference>
<dbReference type="SUPFAM" id="SSF64307">
    <property type="entry name" value="SirA-like"/>
    <property type="match status" value="1"/>
</dbReference>
<dbReference type="Gene3D" id="3.90.480.10">
    <property type="entry name" value="Sulfite Reductase Hemoprotein,Domain 2"/>
    <property type="match status" value="1"/>
</dbReference>
<organism evidence="10 11">
    <name type="scientific">Sulfurospirillum tamanense</name>
    <dbReference type="NCBI Taxonomy" id="2813362"/>
    <lineage>
        <taxon>Bacteria</taxon>
        <taxon>Pseudomonadati</taxon>
        <taxon>Campylobacterota</taxon>
        <taxon>Epsilonproteobacteria</taxon>
        <taxon>Campylobacterales</taxon>
        <taxon>Sulfurospirillaceae</taxon>
        <taxon>Sulfurospirillum</taxon>
    </lineage>
</organism>
<evidence type="ECO:0000313" key="11">
    <source>
        <dbReference type="Proteomes" id="UP000703590"/>
    </source>
</evidence>
<keyword evidence="2" id="KW-0349">Heme</keyword>
<dbReference type="InterPro" id="IPR005117">
    <property type="entry name" value="NiRdtase/SiRdtase_haem-b_fer"/>
</dbReference>
<dbReference type="SUPFAM" id="SSF56014">
    <property type="entry name" value="Nitrite and sulphite reductase 4Fe-4S domain-like"/>
    <property type="match status" value="2"/>
</dbReference>
<evidence type="ECO:0000256" key="1">
    <source>
        <dbReference type="ARBA" id="ARBA00022485"/>
    </source>
</evidence>
<evidence type="ECO:0000256" key="5">
    <source>
        <dbReference type="ARBA" id="ARBA00023004"/>
    </source>
</evidence>